<protein>
    <submittedName>
        <fullName evidence="2">Endonuclease</fullName>
    </submittedName>
</protein>
<reference evidence="2 3" key="1">
    <citation type="submission" date="2018-06" db="EMBL/GenBank/DDBJ databases">
        <title>The draft genome sequences of strains SCU63 and S1.</title>
        <authorList>
            <person name="Gan L."/>
        </authorList>
    </citation>
    <scope>NUCLEOTIDE SEQUENCE [LARGE SCALE GENOMIC DNA]</scope>
    <source>
        <strain evidence="2 3">S1</strain>
    </source>
</reference>
<keyword evidence="2" id="KW-0540">Nuclease</keyword>
<keyword evidence="3" id="KW-1185">Reference proteome</keyword>
<dbReference type="Gene3D" id="3.60.10.10">
    <property type="entry name" value="Endonuclease/exonuclease/phosphatase"/>
    <property type="match status" value="1"/>
</dbReference>
<dbReference type="OrthoDB" id="155529at2"/>
<name>A0A365K513_9BACL</name>
<dbReference type="GO" id="GO:0006506">
    <property type="term" value="P:GPI anchor biosynthetic process"/>
    <property type="evidence" value="ECO:0007669"/>
    <property type="project" value="TreeGrafter"/>
</dbReference>
<dbReference type="PANTHER" id="PTHR14859:SF15">
    <property type="entry name" value="ENDONUCLEASE_EXONUCLEASE_PHOSPHATASE DOMAIN-CONTAINING PROTEIN"/>
    <property type="match status" value="1"/>
</dbReference>
<dbReference type="RefSeq" id="WP_112232780.1">
    <property type="nucleotide sequence ID" value="NZ_QLZQ01000003.1"/>
</dbReference>
<evidence type="ECO:0000313" key="3">
    <source>
        <dbReference type="Proteomes" id="UP000251869"/>
    </source>
</evidence>
<evidence type="ECO:0000313" key="2">
    <source>
        <dbReference type="EMBL" id="RAZ67705.1"/>
    </source>
</evidence>
<dbReference type="SUPFAM" id="SSF56219">
    <property type="entry name" value="DNase I-like"/>
    <property type="match status" value="1"/>
</dbReference>
<dbReference type="PANTHER" id="PTHR14859">
    <property type="entry name" value="CALCOFLUOR WHITE HYPERSENSITIVE PROTEIN PRECURSOR"/>
    <property type="match status" value="1"/>
</dbReference>
<dbReference type="GO" id="GO:0016020">
    <property type="term" value="C:membrane"/>
    <property type="evidence" value="ECO:0007669"/>
    <property type="project" value="GOC"/>
</dbReference>
<sequence length="261" mass="29673">MEVKKQEKMAVGKMLTVLSFNIASGRRIDGKLDLELTARAIEQGQVDVAGLQEVDRNFSSRSRFWDQAKWLSNRLGMHMAYGPNLVDRGAGGARPKREYGNAILSRYPIVSFRNHDLSAVEVHPEEFEPRGMLEAIIEMEGFRFSFYNTHLSLIDEEVDRSLTEIIAITTDNPLPQVLVGDFNAAPSTKHIQRFSKHFYNGFGSGPYPDTYKKQGDHGQKIDYIFHDAHFQALQAWTIDTEASDHVPIVAKIRNLQNFNNF</sequence>
<gene>
    <name evidence="2" type="ORF">DP119_08635</name>
</gene>
<keyword evidence="2" id="KW-0255">Endonuclease</keyword>
<keyword evidence="2" id="KW-0378">Hydrolase</keyword>
<dbReference type="EMBL" id="QLZQ01000003">
    <property type="protein sequence ID" value="RAZ67705.1"/>
    <property type="molecule type" value="Genomic_DNA"/>
</dbReference>
<comment type="caution">
    <text evidence="2">The sequence shown here is derived from an EMBL/GenBank/DDBJ whole genome shotgun (WGS) entry which is preliminary data.</text>
</comment>
<evidence type="ECO:0000259" key="1">
    <source>
        <dbReference type="Pfam" id="PF03372"/>
    </source>
</evidence>
<dbReference type="GO" id="GO:0004519">
    <property type="term" value="F:endonuclease activity"/>
    <property type="evidence" value="ECO:0007669"/>
    <property type="project" value="UniProtKB-KW"/>
</dbReference>
<dbReference type="InterPro" id="IPR005135">
    <property type="entry name" value="Endo/exonuclease/phosphatase"/>
</dbReference>
<dbReference type="Proteomes" id="UP000251869">
    <property type="component" value="Unassembled WGS sequence"/>
</dbReference>
<dbReference type="InterPro" id="IPR036691">
    <property type="entry name" value="Endo/exonu/phosph_ase_sf"/>
</dbReference>
<dbReference type="Pfam" id="PF03372">
    <property type="entry name" value="Exo_endo_phos"/>
    <property type="match status" value="1"/>
</dbReference>
<organism evidence="2 3">
    <name type="scientific">Planococcus maitriensis</name>
    <dbReference type="NCBI Taxonomy" id="221799"/>
    <lineage>
        <taxon>Bacteria</taxon>
        <taxon>Bacillati</taxon>
        <taxon>Bacillota</taxon>
        <taxon>Bacilli</taxon>
        <taxon>Bacillales</taxon>
        <taxon>Caryophanaceae</taxon>
        <taxon>Planococcus</taxon>
    </lineage>
</organism>
<dbReference type="AlphaFoldDB" id="A0A365K513"/>
<accession>A0A365K513</accession>
<feature type="domain" description="Endonuclease/exonuclease/phosphatase" evidence="1">
    <location>
        <begin position="18"/>
        <end position="245"/>
    </location>
</feature>
<proteinExistence type="predicted"/>
<dbReference type="InterPro" id="IPR051916">
    <property type="entry name" value="GPI-anchor_lipid_remodeler"/>
</dbReference>